<evidence type="ECO:0000256" key="1">
    <source>
        <dbReference type="ARBA" id="ARBA00023002"/>
    </source>
</evidence>
<dbReference type="OrthoDB" id="24743at2157"/>
<reference evidence="3 4" key="2">
    <citation type="journal article" date="2008" name="Int. J. Syst. Evol. Microbiol.">
        <title>Methanocella paludicola gen. nov., sp. nov., a methane-producing archaeon, the first isolate of the lineage 'Rice Cluster I', and proposal of the new archaeal order Methanocellales ord. nov.</title>
        <authorList>
            <person name="Sakai S."/>
            <person name="Imachi H."/>
            <person name="Hanada S."/>
            <person name="Ohashi A."/>
            <person name="Harada H."/>
            <person name="Kamagata Y."/>
        </authorList>
    </citation>
    <scope>NUCLEOTIDE SEQUENCE [LARGE SCALE GENOMIC DNA]</scope>
    <source>
        <strain evidence="4">DSM 17711 / JCM 13418 / NBRC 101707 / SANAE</strain>
    </source>
</reference>
<evidence type="ECO:0000259" key="2">
    <source>
        <dbReference type="PROSITE" id="PS51176"/>
    </source>
</evidence>
<dbReference type="InterPro" id="IPR008927">
    <property type="entry name" value="6-PGluconate_DH-like_C_sf"/>
</dbReference>
<dbReference type="PANTHER" id="PTHR21363">
    <property type="entry name" value="PREPHENATE DEHYDROGENASE"/>
    <property type="match status" value="1"/>
</dbReference>
<organism evidence="3 4">
    <name type="scientific">Methanocella paludicola (strain DSM 17711 / JCM 13418 / NBRC 101707 / SANAE)</name>
    <dbReference type="NCBI Taxonomy" id="304371"/>
    <lineage>
        <taxon>Archaea</taxon>
        <taxon>Methanobacteriati</taxon>
        <taxon>Methanobacteriota</taxon>
        <taxon>Stenosarchaea group</taxon>
        <taxon>Methanomicrobia</taxon>
        <taxon>Methanocellales</taxon>
        <taxon>Methanocellaceae</taxon>
        <taxon>Methanocella</taxon>
    </lineage>
</organism>
<feature type="domain" description="Prephenate/arogenate dehydrogenase" evidence="2">
    <location>
        <begin position="3"/>
        <end position="277"/>
    </location>
</feature>
<proteinExistence type="predicted"/>
<dbReference type="Proteomes" id="UP000001882">
    <property type="component" value="Chromosome"/>
</dbReference>
<dbReference type="InterPro" id="IPR036291">
    <property type="entry name" value="NAD(P)-bd_dom_sf"/>
</dbReference>
<evidence type="ECO:0000313" key="4">
    <source>
        <dbReference type="Proteomes" id="UP000001882"/>
    </source>
</evidence>
<keyword evidence="4" id="KW-1185">Reference proteome</keyword>
<dbReference type="Gene3D" id="3.40.50.720">
    <property type="entry name" value="NAD(P)-binding Rossmann-like Domain"/>
    <property type="match status" value="1"/>
</dbReference>
<dbReference type="Pfam" id="PF20463">
    <property type="entry name" value="PDH_C"/>
    <property type="match status" value="1"/>
</dbReference>
<dbReference type="SUPFAM" id="SSF51735">
    <property type="entry name" value="NAD(P)-binding Rossmann-fold domains"/>
    <property type="match status" value="1"/>
</dbReference>
<dbReference type="Pfam" id="PF02153">
    <property type="entry name" value="PDH_N"/>
    <property type="match status" value="1"/>
</dbReference>
<keyword evidence="1" id="KW-0560">Oxidoreductase</keyword>
<dbReference type="KEGG" id="mpd:MCP_0168"/>
<dbReference type="GO" id="GO:0008977">
    <property type="term" value="F:prephenate dehydrogenase (NAD+) activity"/>
    <property type="evidence" value="ECO:0007669"/>
    <property type="project" value="InterPro"/>
</dbReference>
<dbReference type="InterPro" id="IPR003099">
    <property type="entry name" value="Prephen_DH"/>
</dbReference>
<reference evidence="3 4" key="1">
    <citation type="journal article" date="2007" name="Appl. Environ. Microbiol.">
        <title>Isolation of key methanogens for global methane emission from rice paddy fields: a novel isolate affiliated with the clone cluster rice cluster I.</title>
        <authorList>
            <person name="Sakai S."/>
            <person name="Imachi H."/>
            <person name="Sekiguchi Y."/>
            <person name="Ohashi A."/>
            <person name="Harada H."/>
            <person name="Kamagata Y."/>
        </authorList>
    </citation>
    <scope>NUCLEOTIDE SEQUENCE [LARGE SCALE GENOMIC DNA]</scope>
    <source>
        <strain evidence="4">DSM 17711 / JCM 13418 / NBRC 101707 / SANAE</strain>
    </source>
</reference>
<dbReference type="FunCoup" id="D1YUW8">
    <property type="interactions" value="83"/>
</dbReference>
<name>D1YUW8_METPS</name>
<reference evidence="4" key="3">
    <citation type="journal article" date="2011" name="PLoS ONE">
        <title>Genome sequence of a mesophilic hydrogenotrophic methanogen Methanocella paludicola, the first cultivated representative of the order Methanocellales.</title>
        <authorList>
            <person name="Sakai S."/>
            <person name="Takaki Y."/>
            <person name="Shimamura S."/>
            <person name="Sekine M."/>
            <person name="Tajima T."/>
            <person name="Kosugi H."/>
            <person name="Ichikawa N."/>
            <person name="Tasumi E."/>
            <person name="Hiraki A.T."/>
            <person name="Shimizu A."/>
            <person name="Kato Y."/>
            <person name="Nishiko R."/>
            <person name="Mori K."/>
            <person name="Fujita N."/>
            <person name="Imachi H."/>
            <person name="Takai K."/>
        </authorList>
    </citation>
    <scope>NUCLEOTIDE SEQUENCE [LARGE SCALE GENOMIC DNA]</scope>
    <source>
        <strain evidence="4">DSM 17711 / JCM 13418 / NBRC 101707 / SANAE</strain>
    </source>
</reference>
<accession>D1YUW8</accession>
<dbReference type="SUPFAM" id="SSF48179">
    <property type="entry name" value="6-phosphogluconate dehydrogenase C-terminal domain-like"/>
    <property type="match status" value="1"/>
</dbReference>
<dbReference type="GO" id="GO:0006571">
    <property type="term" value="P:tyrosine biosynthetic process"/>
    <property type="evidence" value="ECO:0007669"/>
    <property type="project" value="InterPro"/>
</dbReference>
<dbReference type="RefSeq" id="WP_012898920.1">
    <property type="nucleotide sequence ID" value="NC_013665.1"/>
</dbReference>
<gene>
    <name evidence="3" type="ordered locus">MCP_0168</name>
</gene>
<dbReference type="PROSITE" id="PS51176">
    <property type="entry name" value="PDH_ADH"/>
    <property type="match status" value="1"/>
</dbReference>
<dbReference type="InterPro" id="IPR046825">
    <property type="entry name" value="PDH_C"/>
</dbReference>
<dbReference type="GO" id="GO:0070403">
    <property type="term" value="F:NAD+ binding"/>
    <property type="evidence" value="ECO:0007669"/>
    <property type="project" value="InterPro"/>
</dbReference>
<dbReference type="STRING" id="304371.MCP_0168"/>
<dbReference type="GeneID" id="8682729"/>
<evidence type="ECO:0000313" key="3">
    <source>
        <dbReference type="EMBL" id="BAI60240.1"/>
    </source>
</evidence>
<dbReference type="Gene3D" id="1.10.3660.10">
    <property type="entry name" value="6-phosphogluconate dehydrogenase C-terminal like domain"/>
    <property type="match status" value="1"/>
</dbReference>
<dbReference type="GO" id="GO:0004665">
    <property type="term" value="F:prephenate dehydrogenase (NADP+) activity"/>
    <property type="evidence" value="ECO:0007669"/>
    <property type="project" value="InterPro"/>
</dbReference>
<dbReference type="EMBL" id="AP011532">
    <property type="protein sequence ID" value="BAI60240.1"/>
    <property type="molecule type" value="Genomic_DNA"/>
</dbReference>
<dbReference type="PANTHER" id="PTHR21363:SF0">
    <property type="entry name" value="PREPHENATE DEHYDROGENASE [NADP(+)]"/>
    <property type="match status" value="1"/>
</dbReference>
<sequence>MPFKVLVVGGAGGMGRWCTSLFKNSGMEVSISSRRDASDVARSLGVGLSSPGDAGSFDIVVLSVPIDAVEHVASGVAPKMRQGSLLMDMSSLKVKPVESMLRHSPPGVEVIGAHPLFGPGSDGRGMSIALVPTERSERWFSIIRDLFEDAGYGVLVTTAERHDRDMAVVQGLTHFMYVAMGRALERSNADLNEASAFRTPVYGITKELLGRVLSQSPGLYALIQSSGPAGELRRAFVGACEELSSELDAGDLEGFARDFGSAARYYGDTEGARKRSERIVRDYMEPRLRAMDAVGKERAFELDGRVVYGVVKHAGPDDFTLETSDGTIILKYEDVSDASDRACQEPLVSRDILVKLPIGADPSILQWALSNIDGVKRAGFETADALGPDFVACRFTVSVPAGRSDEVLQKVLKTIWGLGLEVK</sequence>
<dbReference type="InterPro" id="IPR046826">
    <property type="entry name" value="PDH_N"/>
</dbReference>
<dbReference type="AlphaFoldDB" id="D1YUW8"/>
<dbReference type="InParanoid" id="D1YUW8"/>
<dbReference type="InterPro" id="IPR050812">
    <property type="entry name" value="Preph/Arog_dehydrog"/>
</dbReference>
<dbReference type="eggNOG" id="arCOG00245">
    <property type="taxonomic scope" value="Archaea"/>
</dbReference>
<protein>
    <submittedName>
        <fullName evidence="3">Prephenate dehydrogenase</fullName>
    </submittedName>
</protein>